<keyword evidence="2" id="KW-1185">Reference proteome</keyword>
<dbReference type="RefSeq" id="WP_089314085.1">
    <property type="nucleotide sequence ID" value="NZ_FZNP01000009.1"/>
</dbReference>
<dbReference type="AlphaFoldDB" id="A0A239AYT3"/>
<organism evidence="1 2">
    <name type="scientific">Actinomadura mexicana</name>
    <dbReference type="NCBI Taxonomy" id="134959"/>
    <lineage>
        <taxon>Bacteria</taxon>
        <taxon>Bacillati</taxon>
        <taxon>Actinomycetota</taxon>
        <taxon>Actinomycetes</taxon>
        <taxon>Streptosporangiales</taxon>
        <taxon>Thermomonosporaceae</taxon>
        <taxon>Actinomadura</taxon>
    </lineage>
</organism>
<proteinExistence type="predicted"/>
<dbReference type="OrthoDB" id="3479852at2"/>
<evidence type="ECO:0000313" key="2">
    <source>
        <dbReference type="Proteomes" id="UP000198420"/>
    </source>
</evidence>
<evidence type="ECO:0000313" key="1">
    <source>
        <dbReference type="EMBL" id="SNS00174.1"/>
    </source>
</evidence>
<dbReference type="EMBL" id="FZNP01000009">
    <property type="protein sequence ID" value="SNS00174.1"/>
    <property type="molecule type" value="Genomic_DNA"/>
</dbReference>
<protein>
    <submittedName>
        <fullName evidence="1">Uncharacterized protein</fullName>
    </submittedName>
</protein>
<sequence length="99" mass="10912">MRLELTNHEALHGWGVVNNNADWHAQRNRKPSAAEQAVGDILFTAYHCRTNTTTTVDLSDDERASLAELISEHIAAWGKRGQENAATPHLRSLVVKLGG</sequence>
<gene>
    <name evidence="1" type="ORF">SAMN06265355_109266</name>
</gene>
<reference evidence="2" key="1">
    <citation type="submission" date="2017-06" db="EMBL/GenBank/DDBJ databases">
        <authorList>
            <person name="Varghese N."/>
            <person name="Submissions S."/>
        </authorList>
    </citation>
    <scope>NUCLEOTIDE SEQUENCE [LARGE SCALE GENOMIC DNA]</scope>
    <source>
        <strain evidence="2">DSM 44485</strain>
    </source>
</reference>
<dbReference type="Proteomes" id="UP000198420">
    <property type="component" value="Unassembled WGS sequence"/>
</dbReference>
<accession>A0A239AYT3</accession>
<name>A0A239AYT3_9ACTN</name>